<sequence>MFFATTSVHILALFAVVPMFWTRAKPEVISNNPEKGDILQLWNLQENGTRAYNALLQSSYRKWYITNEDGNVLIPAIVTGKFSEHLQYSVRVL</sequence>
<evidence type="ECO:0000313" key="4">
    <source>
        <dbReference type="WBParaSite" id="HPLM_0001260101-mRNA-1"/>
    </source>
</evidence>
<feature type="chain" id="PRO_5043123875" evidence="1">
    <location>
        <begin position="27"/>
        <end position="93"/>
    </location>
</feature>
<organism evidence="4">
    <name type="scientific">Haemonchus placei</name>
    <name type="common">Barber's pole worm</name>
    <dbReference type="NCBI Taxonomy" id="6290"/>
    <lineage>
        <taxon>Eukaryota</taxon>
        <taxon>Metazoa</taxon>
        <taxon>Ecdysozoa</taxon>
        <taxon>Nematoda</taxon>
        <taxon>Chromadorea</taxon>
        <taxon>Rhabditida</taxon>
        <taxon>Rhabditina</taxon>
        <taxon>Rhabditomorpha</taxon>
        <taxon>Strongyloidea</taxon>
        <taxon>Trichostrongylidae</taxon>
        <taxon>Haemonchus</taxon>
    </lineage>
</organism>
<evidence type="ECO:0000256" key="1">
    <source>
        <dbReference type="SAM" id="SignalP"/>
    </source>
</evidence>
<reference evidence="4" key="1">
    <citation type="submission" date="2016-04" db="UniProtKB">
        <authorList>
            <consortium name="WormBaseParasite"/>
        </authorList>
    </citation>
    <scope>IDENTIFICATION</scope>
</reference>
<dbReference type="WBParaSite" id="HPLM_0001260101-mRNA-1">
    <property type="protein sequence ID" value="HPLM_0001260101-mRNA-1"/>
    <property type="gene ID" value="HPLM_0001260101"/>
</dbReference>
<keyword evidence="1" id="KW-0732">Signal</keyword>
<proteinExistence type="predicted"/>
<gene>
    <name evidence="2" type="ORF">HPLM_LOCUS12593</name>
</gene>
<accession>A0A0N4WMY3</accession>
<dbReference type="AlphaFoldDB" id="A0A0N4WMY3"/>
<keyword evidence="3" id="KW-1185">Reference proteome</keyword>
<reference evidence="2 3" key="2">
    <citation type="submission" date="2018-11" db="EMBL/GenBank/DDBJ databases">
        <authorList>
            <consortium name="Pathogen Informatics"/>
        </authorList>
    </citation>
    <scope>NUCLEOTIDE SEQUENCE [LARGE SCALE GENOMIC DNA]</scope>
    <source>
        <strain evidence="2 3">MHpl1</strain>
    </source>
</reference>
<name>A0A0N4WMY3_HAEPC</name>
<feature type="signal peptide" evidence="1">
    <location>
        <begin position="1"/>
        <end position="26"/>
    </location>
</feature>
<evidence type="ECO:0000313" key="3">
    <source>
        <dbReference type="Proteomes" id="UP000268014"/>
    </source>
</evidence>
<protein>
    <submittedName>
        <fullName evidence="4">VHL domain-containing protein</fullName>
    </submittedName>
</protein>
<dbReference type="EMBL" id="UZAF01017913">
    <property type="protein sequence ID" value="VDO46113.1"/>
    <property type="molecule type" value="Genomic_DNA"/>
</dbReference>
<evidence type="ECO:0000313" key="2">
    <source>
        <dbReference type="EMBL" id="VDO46113.1"/>
    </source>
</evidence>
<dbReference type="Proteomes" id="UP000268014">
    <property type="component" value="Unassembled WGS sequence"/>
</dbReference>